<protein>
    <submittedName>
        <fullName evidence="4">WD40 repeat-like protein</fullName>
    </submittedName>
</protein>
<keyword evidence="1 3" id="KW-0853">WD repeat</keyword>
<evidence type="ECO:0000256" key="1">
    <source>
        <dbReference type="ARBA" id="ARBA00022574"/>
    </source>
</evidence>
<dbReference type="STRING" id="1314777.A0A164XYL0"/>
<evidence type="ECO:0000313" key="5">
    <source>
        <dbReference type="Proteomes" id="UP000076722"/>
    </source>
</evidence>
<sequence length="329" mass="36183">MSDPKEFELESLPTDTPASVKFAKKTNHLLVASWDSSLKLYNVDSKQMQASYNYRAPVLDCAFSADETKVYGGGADSYVRQHDIQTGSLQTLGQHAGVVSQMVYSSTVNAVISGSWDHTIRFWDPRSSTSPVLKQDLPERVYNMDYVSSSSTLVVALAGRQMEVYDVRKMDEPKQKRESSLKFMTKSLAAMPDGQGYAIGSVEGRIALEYFDPSPAAQAKNYAFKCHRQTVDGEDRVWPVNALAFHPLQGTFVSGGSDGAVAFWDHAAKKRLRQLPKFSAAVSSLSFNHDGTKLAIGVGYMHDGGLGDKASKNTIYIREIGDEAKVRSK</sequence>
<evidence type="ECO:0000256" key="2">
    <source>
        <dbReference type="ARBA" id="ARBA00022737"/>
    </source>
</evidence>
<accession>A0A164XYL0</accession>
<dbReference type="Gene3D" id="2.130.10.10">
    <property type="entry name" value="YVTN repeat-like/Quinoprotein amine dehydrogenase"/>
    <property type="match status" value="1"/>
</dbReference>
<reference evidence="4 5" key="1">
    <citation type="journal article" date="2016" name="Mol. Biol. Evol.">
        <title>Comparative Genomics of Early-Diverging Mushroom-Forming Fungi Provides Insights into the Origins of Lignocellulose Decay Capabilities.</title>
        <authorList>
            <person name="Nagy L.G."/>
            <person name="Riley R."/>
            <person name="Tritt A."/>
            <person name="Adam C."/>
            <person name="Daum C."/>
            <person name="Floudas D."/>
            <person name="Sun H."/>
            <person name="Yadav J.S."/>
            <person name="Pangilinan J."/>
            <person name="Larsson K.H."/>
            <person name="Matsuura K."/>
            <person name="Barry K."/>
            <person name="Labutti K."/>
            <person name="Kuo R."/>
            <person name="Ohm R.A."/>
            <person name="Bhattacharya S.S."/>
            <person name="Shirouzu T."/>
            <person name="Yoshinaga Y."/>
            <person name="Martin F.M."/>
            <person name="Grigoriev I.V."/>
            <person name="Hibbett D.S."/>
        </authorList>
    </citation>
    <scope>NUCLEOTIDE SEQUENCE [LARGE SCALE GENOMIC DNA]</scope>
    <source>
        <strain evidence="4 5">HHB9708</strain>
    </source>
</reference>
<dbReference type="OrthoDB" id="10262475at2759"/>
<proteinExistence type="predicted"/>
<dbReference type="Proteomes" id="UP000076722">
    <property type="component" value="Unassembled WGS sequence"/>
</dbReference>
<dbReference type="SUPFAM" id="SSF50978">
    <property type="entry name" value="WD40 repeat-like"/>
    <property type="match status" value="1"/>
</dbReference>
<dbReference type="InterPro" id="IPR020472">
    <property type="entry name" value="WD40_PAC1"/>
</dbReference>
<gene>
    <name evidence="4" type="ORF">SISNIDRAFT_473301</name>
</gene>
<dbReference type="PANTHER" id="PTHR10971">
    <property type="entry name" value="MRNA EXPORT FACTOR AND BUB3"/>
    <property type="match status" value="1"/>
</dbReference>
<organism evidence="4 5">
    <name type="scientific">Sistotremastrum niveocremeum HHB9708</name>
    <dbReference type="NCBI Taxonomy" id="1314777"/>
    <lineage>
        <taxon>Eukaryota</taxon>
        <taxon>Fungi</taxon>
        <taxon>Dikarya</taxon>
        <taxon>Basidiomycota</taxon>
        <taxon>Agaricomycotina</taxon>
        <taxon>Agaricomycetes</taxon>
        <taxon>Sistotremastrales</taxon>
        <taxon>Sistotremastraceae</taxon>
        <taxon>Sertulicium</taxon>
        <taxon>Sertulicium niveocremeum</taxon>
    </lineage>
</organism>
<dbReference type="Pfam" id="PF00400">
    <property type="entry name" value="WD40"/>
    <property type="match status" value="2"/>
</dbReference>
<evidence type="ECO:0000256" key="3">
    <source>
        <dbReference type="PROSITE-ProRule" id="PRU00221"/>
    </source>
</evidence>
<dbReference type="InterPro" id="IPR015943">
    <property type="entry name" value="WD40/YVTN_repeat-like_dom_sf"/>
</dbReference>
<evidence type="ECO:0000313" key="4">
    <source>
        <dbReference type="EMBL" id="KZS96413.1"/>
    </source>
</evidence>
<dbReference type="SMART" id="SM00320">
    <property type="entry name" value="WD40"/>
    <property type="match status" value="4"/>
</dbReference>
<feature type="repeat" description="WD" evidence="3">
    <location>
        <begin position="240"/>
        <end position="274"/>
    </location>
</feature>
<name>A0A164XYL0_9AGAM</name>
<dbReference type="PRINTS" id="PR00320">
    <property type="entry name" value="GPROTEINBRPT"/>
</dbReference>
<keyword evidence="5" id="KW-1185">Reference proteome</keyword>
<dbReference type="AlphaFoldDB" id="A0A164XYL0"/>
<dbReference type="PROSITE" id="PS50082">
    <property type="entry name" value="WD_REPEATS_2"/>
    <property type="match status" value="2"/>
</dbReference>
<dbReference type="PROSITE" id="PS50294">
    <property type="entry name" value="WD_REPEATS_REGION"/>
    <property type="match status" value="1"/>
</dbReference>
<keyword evidence="2" id="KW-0677">Repeat</keyword>
<feature type="repeat" description="WD" evidence="3">
    <location>
        <begin position="92"/>
        <end position="133"/>
    </location>
</feature>
<dbReference type="InterPro" id="IPR036322">
    <property type="entry name" value="WD40_repeat_dom_sf"/>
</dbReference>
<dbReference type="EMBL" id="KV419399">
    <property type="protein sequence ID" value="KZS96413.1"/>
    <property type="molecule type" value="Genomic_DNA"/>
</dbReference>
<dbReference type="InterPro" id="IPR001680">
    <property type="entry name" value="WD40_rpt"/>
</dbReference>